<dbReference type="EMBL" id="LC168164">
    <property type="protein sequence ID" value="BAV39397.1"/>
    <property type="molecule type" value="Genomic_DNA"/>
</dbReference>
<keyword evidence="2" id="KW-1185">Reference proteome</keyword>
<proteinExistence type="predicted"/>
<gene>
    <name evidence="1" type="ORF">BPT24_280</name>
</gene>
<name>A0A1B4XX62_9CAUD</name>
<sequence length="116" mass="13302">MAIKTIDAKEITTKQEFFDLVKTLDPKCGQDIRVNLPDNCFYKCFVLEHSDDDSYGNEKGYSYTLSYNLNVSGRTGYDFPMIGSTDMVKTFKTKSGCIRRLVKNIDWINDSKFIQG</sequence>
<dbReference type="Proteomes" id="UP000224877">
    <property type="component" value="Segment"/>
</dbReference>
<evidence type="ECO:0000313" key="2">
    <source>
        <dbReference type="Proteomes" id="UP000224877"/>
    </source>
</evidence>
<protein>
    <submittedName>
        <fullName evidence="1">Uncharacterized protein</fullName>
    </submittedName>
</protein>
<evidence type="ECO:0000313" key="1">
    <source>
        <dbReference type="EMBL" id="BAV39397.1"/>
    </source>
</evidence>
<organism evidence="1 2">
    <name type="scientific">Tenacibaculum phage pT24</name>
    <dbReference type="NCBI Taxonomy" id="1880590"/>
    <lineage>
        <taxon>Viruses</taxon>
        <taxon>Duplodnaviria</taxon>
        <taxon>Heunggongvirae</taxon>
        <taxon>Uroviricota</taxon>
        <taxon>Caudoviricetes</taxon>
        <taxon>Kungbxnavirus</taxon>
        <taxon>Kungbxnavirus pT24</taxon>
    </lineage>
</organism>
<reference evidence="1 2" key="1">
    <citation type="submission" date="2016-07" db="EMBL/GenBank/DDBJ databases">
        <title>Characterization of three bacteriophages infecting bacteria isolated from shrimp culture pond water.</title>
        <authorList>
            <person name="Khoa H.V."/>
        </authorList>
    </citation>
    <scope>NUCLEOTIDE SEQUENCE [LARGE SCALE GENOMIC DNA]</scope>
</reference>
<accession>A0A1B4XX62</accession>